<feature type="transmembrane region" description="Helical" evidence="5">
    <location>
        <begin position="48"/>
        <end position="76"/>
    </location>
</feature>
<dbReference type="OrthoDB" id="9763654at2"/>
<accession>A0A1M6MM31</accession>
<dbReference type="AlphaFoldDB" id="A0A1M6MM31"/>
<feature type="transmembrane region" description="Helical" evidence="5">
    <location>
        <begin position="150"/>
        <end position="176"/>
    </location>
</feature>
<protein>
    <recommendedName>
        <fullName evidence="5">UPF0182 protein SAMN02745227_00833</fullName>
    </recommendedName>
</protein>
<dbReference type="PANTHER" id="PTHR39344:SF1">
    <property type="entry name" value="UPF0182 PROTEIN SLL1060"/>
    <property type="match status" value="1"/>
</dbReference>
<dbReference type="RefSeq" id="WP_072906557.1">
    <property type="nucleotide sequence ID" value="NZ_FRAI01000007.1"/>
</dbReference>
<keyword evidence="8" id="KW-1185">Reference proteome</keyword>
<dbReference type="GO" id="GO:0005576">
    <property type="term" value="C:extracellular region"/>
    <property type="evidence" value="ECO:0007669"/>
    <property type="project" value="TreeGrafter"/>
</dbReference>
<dbReference type="InterPro" id="IPR005372">
    <property type="entry name" value="UPF0182"/>
</dbReference>
<feature type="transmembrane region" description="Helical" evidence="5">
    <location>
        <begin position="266"/>
        <end position="287"/>
    </location>
</feature>
<evidence type="ECO:0000313" key="8">
    <source>
        <dbReference type="Proteomes" id="UP000243547"/>
    </source>
</evidence>
<evidence type="ECO:0000256" key="4">
    <source>
        <dbReference type="ARBA" id="ARBA00023136"/>
    </source>
</evidence>
<dbReference type="EMBL" id="FRAI01000007">
    <property type="protein sequence ID" value="SHJ84343.1"/>
    <property type="molecule type" value="Genomic_DNA"/>
</dbReference>
<organism evidence="7 8">
    <name type="scientific">Anaerobranca californiensis DSM 14826</name>
    <dbReference type="NCBI Taxonomy" id="1120989"/>
    <lineage>
        <taxon>Bacteria</taxon>
        <taxon>Bacillati</taxon>
        <taxon>Bacillota</taxon>
        <taxon>Clostridia</taxon>
        <taxon>Eubacteriales</taxon>
        <taxon>Proteinivoracaceae</taxon>
        <taxon>Anaerobranca</taxon>
    </lineage>
</organism>
<feature type="transmembrane region" description="Helical" evidence="5">
    <location>
        <begin position="197"/>
        <end position="220"/>
    </location>
</feature>
<feature type="transmembrane region" description="Helical" evidence="5">
    <location>
        <begin position="240"/>
        <end position="259"/>
    </location>
</feature>
<sequence>MKKIAIIIGLILGIIILFNLATHYYTEYLWFSSMGVTEVFLKPFLAEFLIKLILLGLAFVFILVNLLPLITVLELPGIRVVKNNETITTPTFKFKKVHGIIIAFLLGIIWVALLPSIWDKVYLYLNSSPTGLVDPIFNWDERFYLFTYPLLTAISGSFISLLFLTALPLVAGYLVAFNSNIYSKKERAVKYAKTQGAIFLALFFIWFAATRNLSMASLLLKEGNRFYGAGYTDIHARLPLIRLQQIIAVILAVISLVNIKVKKLKLMGITAGLLIITIFGSGIYAAIIQNFVVNPNEAQKESPYMGYHIAATRRGYGLENIKQIEYPLKKDGINLEVLENNRETIENIRLLDYRPLKQHYQQNQSLGLFYEFVDVDIDRYKIDGKYRQVMLAVRETNIKSLAREAQTPVNHHFRYTHGYGVVMSPVNKVTNNGHPTYYLKDMPVTSSIGINLERPEIYFGELTNQFIVVNSNYEGVEPYHGNAGVNLNLFRRLLYANKFKKSILLLSSEITPESRIIYYRNIVERINKVAPFIQQDSDPYPVVANGRIYWIVDGYTTSSTYPYSKSTKGINYIRNSVKIVVDAYEGTVDIYQFDQEDPIINSWKGVFPNLIKEKEDFPQYLKPHIRYPLDLFTLQSEILTVYHTQDPAVFYNRNDVWEIAVERYHGNEVKVEPYYIIMRLPHHNEQEFILKRPYTPMNRNNMVAWLAARSDGEHYGELLLYQFPRGQHVEGPSQIESYIDSDPYISSQMTLWGQGGSTVIRGNLLTIPINGSILYVEPIYITAESRSLPELRQVVVFYNDVLVMEPTLEGALKRLFGEGEGVKPQDPVDTDDENLKELIQRINTAFVNMENAARNGNWADYGKYMEEVKRLLESLERYLND</sequence>
<comment type="similarity">
    <text evidence="5">Belongs to the UPF0182 family.</text>
</comment>
<feature type="transmembrane region" description="Helical" evidence="5">
    <location>
        <begin position="97"/>
        <end position="118"/>
    </location>
</feature>
<evidence type="ECO:0000256" key="3">
    <source>
        <dbReference type="ARBA" id="ARBA00022989"/>
    </source>
</evidence>
<evidence type="ECO:0000256" key="6">
    <source>
        <dbReference type="SAM" id="Coils"/>
    </source>
</evidence>
<keyword evidence="3 5" id="KW-1133">Transmembrane helix</keyword>
<feature type="coiled-coil region" evidence="6">
    <location>
        <begin position="835"/>
        <end position="881"/>
    </location>
</feature>
<dbReference type="HAMAP" id="MF_01600">
    <property type="entry name" value="UPF0182"/>
    <property type="match status" value="1"/>
</dbReference>
<comment type="subcellular location">
    <subcellularLocation>
        <location evidence="5">Cell membrane</location>
        <topology evidence="5">Multi-pass membrane protein</topology>
    </subcellularLocation>
</comment>
<feature type="transmembrane region" description="Helical" evidence="5">
    <location>
        <begin position="7"/>
        <end position="25"/>
    </location>
</feature>
<evidence type="ECO:0000256" key="1">
    <source>
        <dbReference type="ARBA" id="ARBA00022475"/>
    </source>
</evidence>
<keyword evidence="4 5" id="KW-0472">Membrane</keyword>
<keyword evidence="6" id="KW-0175">Coiled coil</keyword>
<proteinExistence type="inferred from homology"/>
<evidence type="ECO:0000256" key="2">
    <source>
        <dbReference type="ARBA" id="ARBA00022692"/>
    </source>
</evidence>
<dbReference type="GO" id="GO:0005886">
    <property type="term" value="C:plasma membrane"/>
    <property type="evidence" value="ECO:0007669"/>
    <property type="project" value="UniProtKB-SubCell"/>
</dbReference>
<dbReference type="STRING" id="1120989.SAMN02745227_00833"/>
<keyword evidence="1 5" id="KW-1003">Cell membrane</keyword>
<dbReference type="Pfam" id="PF03699">
    <property type="entry name" value="UPF0182"/>
    <property type="match status" value="1"/>
</dbReference>
<name>A0A1M6MM31_9FIRM</name>
<reference evidence="8" key="1">
    <citation type="submission" date="2016-11" db="EMBL/GenBank/DDBJ databases">
        <authorList>
            <person name="Varghese N."/>
            <person name="Submissions S."/>
        </authorList>
    </citation>
    <scope>NUCLEOTIDE SEQUENCE [LARGE SCALE GENOMIC DNA]</scope>
    <source>
        <strain evidence="8">DSM 14826</strain>
    </source>
</reference>
<keyword evidence="2 5" id="KW-0812">Transmembrane</keyword>
<dbReference type="Proteomes" id="UP000243547">
    <property type="component" value="Unassembled WGS sequence"/>
</dbReference>
<evidence type="ECO:0000256" key="5">
    <source>
        <dbReference type="HAMAP-Rule" id="MF_01600"/>
    </source>
</evidence>
<dbReference type="PANTHER" id="PTHR39344">
    <property type="entry name" value="UPF0182 PROTEIN SLL1060"/>
    <property type="match status" value="1"/>
</dbReference>
<gene>
    <name evidence="7" type="ORF">SAMN02745227_00833</name>
</gene>
<evidence type="ECO:0000313" key="7">
    <source>
        <dbReference type="EMBL" id="SHJ84343.1"/>
    </source>
</evidence>